<dbReference type="GO" id="GO:0003700">
    <property type="term" value="F:DNA-binding transcription factor activity"/>
    <property type="evidence" value="ECO:0007669"/>
    <property type="project" value="InterPro"/>
</dbReference>
<dbReference type="PROSITE" id="PS01124">
    <property type="entry name" value="HTH_ARAC_FAMILY_2"/>
    <property type="match status" value="1"/>
</dbReference>
<dbReference type="Pfam" id="PF12833">
    <property type="entry name" value="HTH_18"/>
    <property type="match status" value="1"/>
</dbReference>
<comment type="similarity">
    <text evidence="1">Belongs to the glycosyl hydrolase 39 family.</text>
</comment>
<dbReference type="SMART" id="SM00342">
    <property type="entry name" value="HTH_ARAC"/>
    <property type="match status" value="1"/>
</dbReference>
<protein>
    <submittedName>
        <fullName evidence="9">Xylan 1,4-beta-xylosidase</fullName>
    </submittedName>
</protein>
<evidence type="ECO:0000313" key="10">
    <source>
        <dbReference type="Proteomes" id="UP000220840"/>
    </source>
</evidence>
<evidence type="ECO:0000259" key="8">
    <source>
        <dbReference type="PROSITE" id="PS01124"/>
    </source>
</evidence>
<dbReference type="Proteomes" id="UP000220840">
    <property type="component" value="Unassembled WGS sequence"/>
</dbReference>
<dbReference type="EMBL" id="PDCJ01000001">
    <property type="protein sequence ID" value="PEG31303.1"/>
    <property type="molecule type" value="Genomic_DNA"/>
</dbReference>
<dbReference type="PANTHER" id="PTHR43280:SF2">
    <property type="entry name" value="HTH-TYPE TRANSCRIPTIONAL REGULATOR EXSA"/>
    <property type="match status" value="1"/>
</dbReference>
<evidence type="ECO:0000256" key="3">
    <source>
        <dbReference type="ARBA" id="ARBA00023015"/>
    </source>
</evidence>
<evidence type="ECO:0000256" key="5">
    <source>
        <dbReference type="ARBA" id="ARBA00023163"/>
    </source>
</evidence>
<evidence type="ECO:0000256" key="2">
    <source>
        <dbReference type="ARBA" id="ARBA00022801"/>
    </source>
</evidence>
<keyword evidence="3" id="KW-0805">Transcription regulation</keyword>
<dbReference type="PRINTS" id="PR00745">
    <property type="entry name" value="GLHYDRLASE39"/>
</dbReference>
<comment type="caution">
    <text evidence="9">The sequence shown here is derived from an EMBL/GenBank/DDBJ whole genome shotgun (WGS) entry which is preliminary data.</text>
</comment>
<dbReference type="Gene3D" id="2.60.120.10">
    <property type="entry name" value="Jelly Rolls"/>
    <property type="match status" value="1"/>
</dbReference>
<dbReference type="InterPro" id="IPR011051">
    <property type="entry name" value="RmlC_Cupin_sf"/>
</dbReference>
<dbReference type="STRING" id="137838.GCA_001458595_02705"/>
<dbReference type="OrthoDB" id="9776971at2"/>
<dbReference type="GO" id="GO:0043565">
    <property type="term" value="F:sequence-specific DNA binding"/>
    <property type="evidence" value="ECO:0007669"/>
    <property type="project" value="InterPro"/>
</dbReference>
<dbReference type="Gene3D" id="2.60.40.1500">
    <property type="entry name" value="Glycosyl hydrolase domain, family 39"/>
    <property type="match status" value="1"/>
</dbReference>
<dbReference type="Pfam" id="PF02311">
    <property type="entry name" value="AraC_binding"/>
    <property type="match status" value="1"/>
</dbReference>
<dbReference type="SUPFAM" id="SSF51011">
    <property type="entry name" value="Glycosyl hydrolase domain"/>
    <property type="match status" value="1"/>
</dbReference>
<dbReference type="InterPro" id="IPR018060">
    <property type="entry name" value="HTH_AraC"/>
</dbReference>
<dbReference type="SUPFAM" id="SSF46689">
    <property type="entry name" value="Homeodomain-like"/>
    <property type="match status" value="2"/>
</dbReference>
<dbReference type="GO" id="GO:0005975">
    <property type="term" value="P:carbohydrate metabolic process"/>
    <property type="evidence" value="ECO:0007669"/>
    <property type="project" value="InterPro"/>
</dbReference>
<evidence type="ECO:0000256" key="7">
    <source>
        <dbReference type="PIRSR" id="PIRSR600514-1"/>
    </source>
</evidence>
<dbReference type="CDD" id="cd02208">
    <property type="entry name" value="cupin_RmlC-like"/>
    <property type="match status" value="1"/>
</dbReference>
<dbReference type="PANTHER" id="PTHR43280">
    <property type="entry name" value="ARAC-FAMILY TRANSCRIPTIONAL REGULATOR"/>
    <property type="match status" value="1"/>
</dbReference>
<dbReference type="InterPro" id="IPR017853">
    <property type="entry name" value="GH"/>
</dbReference>
<dbReference type="InterPro" id="IPR003313">
    <property type="entry name" value="AraC-bd"/>
</dbReference>
<sequence>MNTNYELINFKTSSSIDFSVLAIENLERYWHQSIELIYVLSGSVQIQCGNIQYNLHEDDIILINMFDIHSLYGNKCEILSLKINISALDPELSRFSQNRFDCNSSIELDKQKFIPLKRLLALIVKSNINIDDDIELLNKSYIYELLYILATSFKVENTNNSNDTNRNSERIKNILNYISKNYKEKISLNNLSDTFYLSIPYISKIFKEFTGLSFSEYLMEIRLSHAVKDLTNPNLKIEYIAEKNGFSNTRSFVSAFKNKYDCLPSKYRKSIETYDSNNQNSIAESINYFALRHNTSFNRLVDYLKYDITSTDDNKPHTTIYEINPIDTSIKGIQLRHTFKTLICIGKAKHILISENQYMLRELQQDIKFKYIRFHGILDDEMIVYSENENGEPELCFTYIDLAIDFLLSINLKPFLELSFMPKELAINPTRTMFFINSVISLPKNMEKWTYTIQQLIKHFISRYGKKEVESWPFFLWNEPDLTKMFGFENRTDFFKFYKETYKTIKRISSNISFGSSPVFADTLEGSNDWMDTFIDFCKINNCLPDFINAHFYPMNLSGRDATTISRKDHTEMRKYLVYMKSENALKEHIQYIKKRMNGNDWGTDKLYLIAWNSSISHNELLNDTVYKAAYVAKNILENYDDIESFGYWQISDFNEEVKIRNRLYHGGQGFFTYNRIKKSHYYVFEMLNKLGDRLLGKGNGFFITADGESIQIILYNYQHYSKLYASGEVFDMTFKDRYTPFPKANTLKVVLPLTNLSEASYQLTETVVNKNHGSSFDKWLELGALPLESKTDIEYLKSVSLPKIQKKILHSENNSLTITAELEPHEVRLIEIKPLYEDLA</sequence>
<gene>
    <name evidence="9" type="ORF">CQ394_06175</name>
</gene>
<dbReference type="SUPFAM" id="SSF51445">
    <property type="entry name" value="(Trans)glycosidases"/>
    <property type="match status" value="1"/>
</dbReference>
<dbReference type="Pfam" id="PF01229">
    <property type="entry name" value="Glyco_hydro_39"/>
    <property type="match status" value="1"/>
</dbReference>
<dbReference type="RefSeq" id="WP_058295461.1">
    <property type="nucleotide sequence ID" value="NZ_CAMRXJ010000047.1"/>
</dbReference>
<dbReference type="SUPFAM" id="SSF51182">
    <property type="entry name" value="RmlC-like cupins"/>
    <property type="match status" value="1"/>
</dbReference>
<evidence type="ECO:0000256" key="4">
    <source>
        <dbReference type="ARBA" id="ARBA00023125"/>
    </source>
</evidence>
<dbReference type="InterPro" id="IPR049166">
    <property type="entry name" value="GH39_cat"/>
</dbReference>
<dbReference type="InterPro" id="IPR009057">
    <property type="entry name" value="Homeodomain-like_sf"/>
</dbReference>
<dbReference type="GO" id="GO:0004553">
    <property type="term" value="F:hydrolase activity, hydrolyzing O-glycosyl compounds"/>
    <property type="evidence" value="ECO:0007669"/>
    <property type="project" value="InterPro"/>
</dbReference>
<keyword evidence="6" id="KW-0326">Glycosidase</keyword>
<feature type="active site" description="Proton donor" evidence="7">
    <location>
        <position position="479"/>
    </location>
</feature>
<dbReference type="PROSITE" id="PS00041">
    <property type="entry name" value="HTH_ARAC_FAMILY_1"/>
    <property type="match status" value="1"/>
</dbReference>
<dbReference type="InterPro" id="IPR014710">
    <property type="entry name" value="RmlC-like_jellyroll"/>
</dbReference>
<name>A0A2A7MIK4_9CLOT</name>
<keyword evidence="5" id="KW-0804">Transcription</keyword>
<evidence type="ECO:0000256" key="1">
    <source>
        <dbReference type="ARBA" id="ARBA00008875"/>
    </source>
</evidence>
<dbReference type="AlphaFoldDB" id="A0A2A7MIK4"/>
<evidence type="ECO:0000313" key="9">
    <source>
        <dbReference type="EMBL" id="PEG31303.1"/>
    </source>
</evidence>
<dbReference type="InterPro" id="IPR018062">
    <property type="entry name" value="HTH_AraC-typ_CS"/>
</dbReference>
<evidence type="ECO:0000256" key="6">
    <source>
        <dbReference type="ARBA" id="ARBA00023295"/>
    </source>
</evidence>
<accession>A0A2A7MIK4</accession>
<keyword evidence="2" id="KW-0378">Hydrolase</keyword>
<keyword evidence="10" id="KW-1185">Reference proteome</keyword>
<proteinExistence type="inferred from homology"/>
<reference evidence="9 10" key="1">
    <citation type="submission" date="2017-10" db="EMBL/GenBank/DDBJ databases">
        <title>Effective Description of Clostridium neonatale sp. nov. linked to necrotizing enterocolitis in neonates and a clarification of species assignable to the genus Clostridium (Prazmowski 1880) emend. Lawson and Rainey 2016.</title>
        <authorList>
            <person name="Bernard K."/>
            <person name="Burdz T."/>
            <person name="Wiebe D."/>
            <person name="Balcewich B."/>
            <person name="Alfa M."/>
            <person name="Bernier A.-M."/>
        </authorList>
    </citation>
    <scope>NUCLEOTIDE SEQUENCE [LARGE SCALE GENOMIC DNA]</scope>
    <source>
        <strain evidence="9 10">LCDC99A005</strain>
    </source>
</reference>
<dbReference type="Gene3D" id="1.10.10.60">
    <property type="entry name" value="Homeodomain-like"/>
    <property type="match status" value="2"/>
</dbReference>
<feature type="domain" description="HTH araC/xylS-type" evidence="8">
    <location>
        <begin position="172"/>
        <end position="270"/>
    </location>
</feature>
<dbReference type="Gene3D" id="3.20.20.80">
    <property type="entry name" value="Glycosidases"/>
    <property type="match status" value="1"/>
</dbReference>
<dbReference type="InterPro" id="IPR000514">
    <property type="entry name" value="Glyco_hydro_39"/>
</dbReference>
<keyword evidence="4" id="KW-0238">DNA-binding</keyword>
<organism evidence="9 10">
    <name type="scientific">Clostridium neonatale</name>
    <dbReference type="NCBI Taxonomy" id="137838"/>
    <lineage>
        <taxon>Bacteria</taxon>
        <taxon>Bacillati</taxon>
        <taxon>Bacillota</taxon>
        <taxon>Clostridia</taxon>
        <taxon>Eubacteriales</taxon>
        <taxon>Clostridiaceae</taxon>
        <taxon>Clostridium</taxon>
    </lineage>
</organism>